<protein>
    <submittedName>
        <fullName evidence="1">Uncharacterized protein</fullName>
    </submittedName>
</protein>
<sequence length="221" mass="25346">MEQIENEKQNIVNYTLDEQHGYTRILVQLFGSTGHGKSSLINSFIYSLQGGKFQTAAQVNVDEGQESFGGLTTVRTSHQLTNSITVVDNRGFGKMDNYETGEIYAQLANILQLDEVVAFDQNTFLKTVTKVVCAEMNCTDLIVPLYVYRYGSHCGSHKKEFRWIQKRRGKFQIHWHGVHYWGRKLHSSRLRENPGEGQTVSYNPTEGLGSREFPYSKWKRL</sequence>
<dbReference type="Proteomes" id="UP000694892">
    <property type="component" value="Chromosome 9_10S"/>
</dbReference>
<proteinExistence type="predicted"/>
<dbReference type="AlphaFoldDB" id="A0A974H2D5"/>
<gene>
    <name evidence="1" type="ORF">XELAEV_18047926mg</name>
</gene>
<evidence type="ECO:0000313" key="2">
    <source>
        <dbReference type="Proteomes" id="UP000694892"/>
    </source>
</evidence>
<dbReference type="EMBL" id="CM004483">
    <property type="protein sequence ID" value="OCT61895.1"/>
    <property type="molecule type" value="Genomic_DNA"/>
</dbReference>
<accession>A0A974H2D5</accession>
<dbReference type="Gene3D" id="3.40.50.300">
    <property type="entry name" value="P-loop containing nucleotide triphosphate hydrolases"/>
    <property type="match status" value="1"/>
</dbReference>
<dbReference type="SUPFAM" id="SSF52540">
    <property type="entry name" value="P-loop containing nucleoside triphosphate hydrolases"/>
    <property type="match status" value="1"/>
</dbReference>
<dbReference type="InterPro" id="IPR027417">
    <property type="entry name" value="P-loop_NTPase"/>
</dbReference>
<reference evidence="2" key="1">
    <citation type="journal article" date="2016" name="Nature">
        <title>Genome evolution in the allotetraploid frog Xenopus laevis.</title>
        <authorList>
            <person name="Session A.M."/>
            <person name="Uno Y."/>
            <person name="Kwon T."/>
            <person name="Chapman J.A."/>
            <person name="Toyoda A."/>
            <person name="Takahashi S."/>
            <person name="Fukui A."/>
            <person name="Hikosaka A."/>
            <person name="Suzuki A."/>
            <person name="Kondo M."/>
            <person name="van Heeringen S.J."/>
            <person name="Quigley I."/>
            <person name="Heinz S."/>
            <person name="Ogino H."/>
            <person name="Ochi H."/>
            <person name="Hellsten U."/>
            <person name="Lyons J.B."/>
            <person name="Simakov O."/>
            <person name="Putnam N."/>
            <person name="Stites J."/>
            <person name="Kuroki Y."/>
            <person name="Tanaka T."/>
            <person name="Michiue T."/>
            <person name="Watanabe M."/>
            <person name="Bogdanovic O."/>
            <person name="Lister R."/>
            <person name="Georgiou G."/>
            <person name="Paranjpe S.S."/>
            <person name="van Kruijsbergen I."/>
            <person name="Shu S."/>
            <person name="Carlson J."/>
            <person name="Kinoshita T."/>
            <person name="Ohta Y."/>
            <person name="Mawaribuchi S."/>
            <person name="Jenkins J."/>
            <person name="Grimwood J."/>
            <person name="Schmutz J."/>
            <person name="Mitros T."/>
            <person name="Mozaffari S.V."/>
            <person name="Suzuki Y."/>
            <person name="Haramoto Y."/>
            <person name="Yamamoto T.S."/>
            <person name="Takagi C."/>
            <person name="Heald R."/>
            <person name="Miller K."/>
            <person name="Haudenschild C."/>
            <person name="Kitzman J."/>
            <person name="Nakayama T."/>
            <person name="Izutsu Y."/>
            <person name="Robert J."/>
            <person name="Fortriede J."/>
            <person name="Burns K."/>
            <person name="Lotay V."/>
            <person name="Karimi K."/>
            <person name="Yasuoka Y."/>
            <person name="Dichmann D.S."/>
            <person name="Flajnik M.F."/>
            <person name="Houston D.W."/>
            <person name="Shendure J."/>
            <person name="DuPasquier L."/>
            <person name="Vize P.D."/>
            <person name="Zorn A.M."/>
            <person name="Ito M."/>
            <person name="Marcotte E.M."/>
            <person name="Wallingford J.B."/>
            <person name="Ito Y."/>
            <person name="Asashima M."/>
            <person name="Ueno N."/>
            <person name="Matsuda Y."/>
            <person name="Veenstra G.J."/>
            <person name="Fujiyama A."/>
            <person name="Harland R.M."/>
            <person name="Taira M."/>
            <person name="Rokhsar D.S."/>
        </authorList>
    </citation>
    <scope>NUCLEOTIDE SEQUENCE [LARGE SCALE GENOMIC DNA]</scope>
    <source>
        <strain evidence="2">J</strain>
    </source>
</reference>
<organism evidence="1 2">
    <name type="scientific">Xenopus laevis</name>
    <name type="common">African clawed frog</name>
    <dbReference type="NCBI Taxonomy" id="8355"/>
    <lineage>
        <taxon>Eukaryota</taxon>
        <taxon>Metazoa</taxon>
        <taxon>Chordata</taxon>
        <taxon>Craniata</taxon>
        <taxon>Vertebrata</taxon>
        <taxon>Euteleostomi</taxon>
        <taxon>Amphibia</taxon>
        <taxon>Batrachia</taxon>
        <taxon>Anura</taxon>
        <taxon>Pipoidea</taxon>
        <taxon>Pipidae</taxon>
        <taxon>Xenopodinae</taxon>
        <taxon>Xenopus</taxon>
        <taxon>Xenopus</taxon>
    </lineage>
</organism>
<evidence type="ECO:0000313" key="1">
    <source>
        <dbReference type="EMBL" id="OCT61895.1"/>
    </source>
</evidence>
<name>A0A974H2D5_XENLA</name>